<dbReference type="InterPro" id="IPR020471">
    <property type="entry name" value="AKR"/>
</dbReference>
<dbReference type="AlphaFoldDB" id="A0A835CAF8"/>
<dbReference type="InterPro" id="IPR036812">
    <property type="entry name" value="NAD(P)_OxRdtase_dom_sf"/>
</dbReference>
<dbReference type="Proteomes" id="UP000634136">
    <property type="component" value="Unassembled WGS sequence"/>
</dbReference>
<dbReference type="PROSITE" id="PS00063">
    <property type="entry name" value="ALDOKETO_REDUCTASE_3"/>
    <property type="match status" value="1"/>
</dbReference>
<dbReference type="EMBL" id="JAAIUW010000004">
    <property type="protein sequence ID" value="KAF7836411.1"/>
    <property type="molecule type" value="Genomic_DNA"/>
</dbReference>
<comment type="caution">
    <text evidence="2">The sequence shown here is derived from an EMBL/GenBank/DDBJ whole genome shotgun (WGS) entry which is preliminary data.</text>
</comment>
<feature type="domain" description="NADP-dependent oxidoreductase" evidence="1">
    <location>
        <begin position="9"/>
        <end position="158"/>
    </location>
</feature>
<keyword evidence="3" id="KW-1185">Reference proteome</keyword>
<dbReference type="OrthoDB" id="1383107at2759"/>
<accession>A0A835CAF8</accession>
<dbReference type="Gene3D" id="3.20.20.100">
    <property type="entry name" value="NADP-dependent oxidoreductase domain"/>
    <property type="match status" value="1"/>
</dbReference>
<dbReference type="PANTHER" id="PTHR11732">
    <property type="entry name" value="ALDO/KETO REDUCTASE"/>
    <property type="match status" value="1"/>
</dbReference>
<organism evidence="2 3">
    <name type="scientific">Senna tora</name>
    <dbReference type="NCBI Taxonomy" id="362788"/>
    <lineage>
        <taxon>Eukaryota</taxon>
        <taxon>Viridiplantae</taxon>
        <taxon>Streptophyta</taxon>
        <taxon>Embryophyta</taxon>
        <taxon>Tracheophyta</taxon>
        <taxon>Spermatophyta</taxon>
        <taxon>Magnoliopsida</taxon>
        <taxon>eudicotyledons</taxon>
        <taxon>Gunneridae</taxon>
        <taxon>Pentapetalae</taxon>
        <taxon>rosids</taxon>
        <taxon>fabids</taxon>
        <taxon>Fabales</taxon>
        <taxon>Fabaceae</taxon>
        <taxon>Caesalpinioideae</taxon>
        <taxon>Cassia clade</taxon>
        <taxon>Senna</taxon>
    </lineage>
</organism>
<dbReference type="InterPro" id="IPR018170">
    <property type="entry name" value="Aldo/ket_reductase_CS"/>
</dbReference>
<dbReference type="Pfam" id="PF00248">
    <property type="entry name" value="Aldo_ket_red"/>
    <property type="match status" value="1"/>
</dbReference>
<dbReference type="SUPFAM" id="SSF51430">
    <property type="entry name" value="NAD(P)-linked oxidoreductase"/>
    <property type="match status" value="1"/>
</dbReference>
<name>A0A835CAF8_9FABA</name>
<reference evidence="2" key="1">
    <citation type="submission" date="2020-09" db="EMBL/GenBank/DDBJ databases">
        <title>Genome-Enabled Discovery of Anthraquinone Biosynthesis in Senna tora.</title>
        <authorList>
            <person name="Kang S.-H."/>
            <person name="Pandey R.P."/>
            <person name="Lee C.-M."/>
            <person name="Sim J.-S."/>
            <person name="Jeong J.-T."/>
            <person name="Choi B.-S."/>
            <person name="Jung M."/>
            <person name="Ginzburg D."/>
            <person name="Zhao K."/>
            <person name="Won S.Y."/>
            <person name="Oh T.-J."/>
            <person name="Yu Y."/>
            <person name="Kim N.-H."/>
            <person name="Lee O.R."/>
            <person name="Lee T.-H."/>
            <person name="Bashyal P."/>
            <person name="Kim T.-S."/>
            <person name="Lee W.-H."/>
            <person name="Kawkins C."/>
            <person name="Kim C.-K."/>
            <person name="Kim J.S."/>
            <person name="Ahn B.O."/>
            <person name="Rhee S.Y."/>
            <person name="Sohng J.K."/>
        </authorList>
    </citation>
    <scope>NUCLEOTIDE SEQUENCE</scope>
    <source>
        <tissue evidence="2">Leaf</tissue>
    </source>
</reference>
<gene>
    <name evidence="2" type="ORF">G2W53_011270</name>
</gene>
<dbReference type="GO" id="GO:0016491">
    <property type="term" value="F:oxidoreductase activity"/>
    <property type="evidence" value="ECO:0007669"/>
    <property type="project" value="InterPro"/>
</dbReference>
<evidence type="ECO:0000313" key="3">
    <source>
        <dbReference type="Proteomes" id="UP000634136"/>
    </source>
</evidence>
<sequence length="176" mass="20007">MEDVMPLDLKGVWAAMEECQRLGLTRAIGVSNFSVKKLQNLLSFTTIAPAVNQVEMNAAWQQKELVRFCKEKGIAVTAFSPLRKGGSRGPNEAMENDVVKEIAEERGKSAAQVCLRWLYEEGVTFVPKSYNKERMTQNLQIFDWSLKEEDHKKISQINQHRLLPGPTKPQIPDLYD</sequence>
<dbReference type="PRINTS" id="PR00069">
    <property type="entry name" value="ALDKETRDTASE"/>
</dbReference>
<dbReference type="PROSITE" id="PS00062">
    <property type="entry name" value="ALDOKETO_REDUCTASE_2"/>
    <property type="match status" value="1"/>
</dbReference>
<proteinExistence type="predicted"/>
<protein>
    <submittedName>
        <fullName evidence="2">Chalcone reductase</fullName>
    </submittedName>
</protein>
<evidence type="ECO:0000259" key="1">
    <source>
        <dbReference type="Pfam" id="PF00248"/>
    </source>
</evidence>
<dbReference type="SMR" id="A0A835CAF8"/>
<dbReference type="InterPro" id="IPR023210">
    <property type="entry name" value="NADP_OxRdtase_dom"/>
</dbReference>
<evidence type="ECO:0000313" key="2">
    <source>
        <dbReference type="EMBL" id="KAF7836411.1"/>
    </source>
</evidence>